<dbReference type="CDD" id="cd00293">
    <property type="entry name" value="USP-like"/>
    <property type="match status" value="1"/>
</dbReference>
<dbReference type="EMBL" id="RCNT01000011">
    <property type="protein sequence ID" value="RMA40810.1"/>
    <property type="molecule type" value="Genomic_DNA"/>
</dbReference>
<evidence type="ECO:0000256" key="1">
    <source>
        <dbReference type="ARBA" id="ARBA00008791"/>
    </source>
</evidence>
<dbReference type="InterPro" id="IPR006015">
    <property type="entry name" value="Universal_stress_UspA"/>
</dbReference>
<evidence type="ECO:0000313" key="4">
    <source>
        <dbReference type="Proteomes" id="UP000281343"/>
    </source>
</evidence>
<organism evidence="3 4">
    <name type="scientific">Rhodophyticola porphyridii</name>
    <dbReference type="NCBI Taxonomy" id="1852017"/>
    <lineage>
        <taxon>Bacteria</taxon>
        <taxon>Pseudomonadati</taxon>
        <taxon>Pseudomonadota</taxon>
        <taxon>Alphaproteobacteria</taxon>
        <taxon>Rhodobacterales</taxon>
        <taxon>Roseobacteraceae</taxon>
        <taxon>Rhodophyticola</taxon>
    </lineage>
</organism>
<comment type="caution">
    <text evidence="3">The sequence shown here is derived from an EMBL/GenBank/DDBJ whole genome shotgun (WGS) entry which is preliminary data.</text>
</comment>
<feature type="domain" description="UspA" evidence="2">
    <location>
        <begin position="156"/>
        <end position="278"/>
    </location>
</feature>
<dbReference type="RefSeq" id="WP_121899497.1">
    <property type="nucleotide sequence ID" value="NZ_RCNT01000011.1"/>
</dbReference>
<dbReference type="OrthoDB" id="9804721at2"/>
<accession>A0A3L9YCU0</accession>
<evidence type="ECO:0000313" key="3">
    <source>
        <dbReference type="EMBL" id="RMA40810.1"/>
    </source>
</evidence>
<evidence type="ECO:0000259" key="2">
    <source>
        <dbReference type="Pfam" id="PF00582"/>
    </source>
</evidence>
<dbReference type="SUPFAM" id="SSF52402">
    <property type="entry name" value="Adenine nucleotide alpha hydrolases-like"/>
    <property type="match status" value="1"/>
</dbReference>
<reference evidence="3 4" key="1">
    <citation type="submission" date="2018-10" db="EMBL/GenBank/DDBJ databases">
        <authorList>
            <person name="Jung H.S."/>
            <person name="Jeon C.O."/>
        </authorList>
    </citation>
    <scope>NUCLEOTIDE SEQUENCE [LARGE SCALE GENOMIC DNA]</scope>
    <source>
        <strain evidence="3 4">MA-7-27</strain>
    </source>
</reference>
<keyword evidence="4" id="KW-1185">Reference proteome</keyword>
<comment type="similarity">
    <text evidence="1">Belongs to the universal stress protein A family.</text>
</comment>
<dbReference type="PRINTS" id="PR01438">
    <property type="entry name" value="UNVRSLSTRESS"/>
</dbReference>
<dbReference type="InterPro" id="IPR006016">
    <property type="entry name" value="UspA"/>
</dbReference>
<dbReference type="Gene3D" id="3.40.50.12370">
    <property type="match status" value="1"/>
</dbReference>
<sequence>MAYKSILTVLTDTDEVGPVLEAILPFARAEEAHLDVLCMGVDRTQTGYYFAGATALMHDETLAQAQALATQIETGARTLLERTDISWGIEALVTQTASVAGIVARRARFSDLVVLPKPYGENQASDAPVVVEAAMFQGQAPAIVLPGGVPVKEALDRIVVAWNESAEALCAVRAALPLLKAAKLVNILIIDPQRHAAEVSDPGAELSKMLSRHGVEVEVSIVAQTLPRVSDVINRHIQDQNADLLVMGAYGHSRFREAILGGATRNLLENAVVPVLMAH</sequence>
<gene>
    <name evidence="3" type="ORF">D9R08_17900</name>
</gene>
<dbReference type="Proteomes" id="UP000281343">
    <property type="component" value="Unassembled WGS sequence"/>
</dbReference>
<protein>
    <submittedName>
        <fullName evidence="3">Universal stress protein</fullName>
    </submittedName>
</protein>
<dbReference type="AlphaFoldDB" id="A0A3L9YCU0"/>
<dbReference type="Pfam" id="PF00582">
    <property type="entry name" value="Usp"/>
    <property type="match status" value="1"/>
</dbReference>
<dbReference type="PANTHER" id="PTHR46268:SF15">
    <property type="entry name" value="UNIVERSAL STRESS PROTEIN HP_0031"/>
    <property type="match status" value="1"/>
</dbReference>
<proteinExistence type="inferred from homology"/>
<name>A0A3L9YCU0_9RHOB</name>
<dbReference type="PANTHER" id="PTHR46268">
    <property type="entry name" value="STRESS RESPONSE PROTEIN NHAX"/>
    <property type="match status" value="1"/>
</dbReference>